<dbReference type="Proteomes" id="UP000030643">
    <property type="component" value="Unassembled WGS sequence"/>
</dbReference>
<reference evidence="2" key="1">
    <citation type="journal article" date="2014" name="Genome Announc.">
        <title>Draft genome sequence of Weissella oryzae SG25T, isolated from fermented rice grains.</title>
        <authorList>
            <person name="Tanizawa Y."/>
            <person name="Fujisawa T."/>
            <person name="Mochizuki T."/>
            <person name="Kaminuma E."/>
            <person name="Suzuki Y."/>
            <person name="Nakamura Y."/>
            <person name="Tohno M."/>
        </authorList>
    </citation>
    <scope>NUCLEOTIDE SEQUENCE [LARGE SCALE GENOMIC DNA]</scope>
    <source>
        <strain evidence="2">DSM 25784 / JCM 18191 / LMG 30913 / SG25</strain>
    </source>
</reference>
<name>A0A069CWE0_WEIOS</name>
<dbReference type="Gene3D" id="3.40.50.2000">
    <property type="entry name" value="Glycogen Phosphorylase B"/>
    <property type="match status" value="2"/>
</dbReference>
<accession>A0A069CWE0</accession>
<dbReference type="InterPro" id="IPR022372">
    <property type="entry name" value="Accessory_SS_Asp1"/>
</dbReference>
<dbReference type="Pfam" id="PF16993">
    <property type="entry name" value="Asp1"/>
    <property type="match status" value="1"/>
</dbReference>
<evidence type="ECO:0000313" key="2">
    <source>
        <dbReference type="Proteomes" id="UP000030643"/>
    </source>
</evidence>
<organism evidence="1 2">
    <name type="scientific">Weissella oryzae (strain DSM 25784 / JCM 18191 / LMG 30913 / SG25)</name>
    <dbReference type="NCBI Taxonomy" id="1329250"/>
    <lineage>
        <taxon>Bacteria</taxon>
        <taxon>Bacillati</taxon>
        <taxon>Bacillota</taxon>
        <taxon>Bacilli</taxon>
        <taxon>Lactobacillales</taxon>
        <taxon>Lactobacillaceae</taxon>
        <taxon>Weissella</taxon>
    </lineage>
</organism>
<dbReference type="GO" id="GO:0015031">
    <property type="term" value="P:protein transport"/>
    <property type="evidence" value="ECO:0007669"/>
    <property type="project" value="InterPro"/>
</dbReference>
<dbReference type="EMBL" id="DF820496">
    <property type="protein sequence ID" value="GAK31697.1"/>
    <property type="molecule type" value="Genomic_DNA"/>
</dbReference>
<gene>
    <name evidence="1" type="primary">yohJ</name>
    <name evidence="1" type="ORF">WOSG25_130490</name>
</gene>
<evidence type="ECO:0000313" key="1">
    <source>
        <dbReference type="EMBL" id="GAK31697.1"/>
    </source>
</evidence>
<keyword evidence="2" id="KW-1185">Reference proteome</keyword>
<dbReference type="STRING" id="1329250.WOSG25_130490"/>
<dbReference type="AlphaFoldDB" id="A0A069CWE0"/>
<proteinExistence type="predicted"/>
<sequence length="381" mass="43237">MNAMNYFVNENIFTLNSGTEFSAAQRLALFHENGLSAKILTRNYNPSLISDLTRLGLTQADVINMYDYFQEVVELPETDVPVRFTDTIDKQLYHIEGVNANETLVKHAGRTIAKVAIAPGTVGIMGAVDYLNDMNATVAKDIWDRRGFRSSTQYFHYDGQAGTQIFFNANGIPKLQITHMNINGTLYPTMYKLLDYKGRAYRFDNEEQLLTFFMSELASQQQTVFINDRPSLLPALAGVKNAFGKWQYLHNIHAGNGQTIGGSRKFEEYLKPLFTQYNKAIDGVIVATEEQKAEIQKYFDFNQVVALPDTFTKAVPLAKAPRGHKVVHLGRIAAEHIFYVHKRLYINVCSLWITRFVQKGLTKGLIETHRASYRIILMSPK</sequence>
<dbReference type="eggNOG" id="COG0438">
    <property type="taxonomic scope" value="Bacteria"/>
</dbReference>
<protein>
    <submittedName>
        <fullName evidence="1">Lipopolysaccharide biosynthesis protein</fullName>
    </submittedName>
</protein>